<dbReference type="Proteomes" id="UP000182680">
    <property type="component" value="Unassembled WGS sequence"/>
</dbReference>
<keyword evidence="4" id="KW-0732">Signal</keyword>
<evidence type="ECO:0000313" key="6">
    <source>
        <dbReference type="Proteomes" id="UP000182680"/>
    </source>
</evidence>
<dbReference type="PANTHER" id="PTHR33607:SF2">
    <property type="entry name" value="ENDONUCLEASE-1"/>
    <property type="match status" value="1"/>
</dbReference>
<evidence type="ECO:0000256" key="4">
    <source>
        <dbReference type="SAM" id="SignalP"/>
    </source>
</evidence>
<gene>
    <name evidence="5" type="ORF">SAMN02910291_02085</name>
</gene>
<sequence>MRILLFSSVFFFNACLVLAAGNLSNESFSAAKKMLASQVYHDHSVTLYCGAVYDSGGEITLPEGFSVAAYAARAARLEWEHVLPAENMGRFFQEWRQGHPACVKGAKQYRGRRCVEKVNSHYRLMQADMYNLYPSIGAVNALRSNFIYAMLPEAVSSFGQCAMKVARNRAEPPERARGQIARTYFYMAEAYSSSYRMSHRQRKLMRAWNSRYPVDAWECARAGRIERLQGNENRFVKQACLEAGLWAGD</sequence>
<reference evidence="6" key="1">
    <citation type="submission" date="2016-11" db="EMBL/GenBank/DDBJ databases">
        <authorList>
            <person name="Jaros S."/>
            <person name="Januszkiewicz K."/>
            <person name="Wedrychowicz H."/>
        </authorList>
    </citation>
    <scope>NUCLEOTIDE SEQUENCE [LARGE SCALE GENOMIC DNA]</scope>
    <source>
        <strain evidence="6">DSM 7057</strain>
    </source>
</reference>
<comment type="caution">
    <text evidence="5">The sequence shown here is derived from an EMBL/GenBank/DDBJ whole genome shotgun (WGS) entry which is preliminary data.</text>
</comment>
<dbReference type="InterPro" id="IPR007346">
    <property type="entry name" value="Endonuclease-I"/>
</dbReference>
<evidence type="ECO:0000256" key="3">
    <source>
        <dbReference type="ARBA" id="ARBA00022801"/>
    </source>
</evidence>
<evidence type="ECO:0000313" key="5">
    <source>
        <dbReference type="EMBL" id="SFW61050.1"/>
    </source>
</evidence>
<accession>A0AA94L2T8</accession>
<keyword evidence="2" id="KW-0540">Nuclease</keyword>
<dbReference type="Pfam" id="PF04231">
    <property type="entry name" value="Endonuclease_1"/>
    <property type="match status" value="1"/>
</dbReference>
<dbReference type="SUPFAM" id="SSF54060">
    <property type="entry name" value="His-Me finger endonucleases"/>
    <property type="match status" value="1"/>
</dbReference>
<organism evidence="5 6">
    <name type="scientific">Desulfovibrio desulfuricans</name>
    <dbReference type="NCBI Taxonomy" id="876"/>
    <lineage>
        <taxon>Bacteria</taxon>
        <taxon>Pseudomonadati</taxon>
        <taxon>Thermodesulfobacteriota</taxon>
        <taxon>Desulfovibrionia</taxon>
        <taxon>Desulfovibrionales</taxon>
        <taxon>Desulfovibrionaceae</taxon>
        <taxon>Desulfovibrio</taxon>
    </lineage>
</organism>
<dbReference type="AlphaFoldDB" id="A0AA94L2T8"/>
<dbReference type="RefSeq" id="WP_072312164.1">
    <property type="nucleotide sequence ID" value="NZ_FPIW01000043.1"/>
</dbReference>
<dbReference type="EMBL" id="FPIW01000043">
    <property type="protein sequence ID" value="SFW61050.1"/>
    <property type="molecule type" value="Genomic_DNA"/>
</dbReference>
<evidence type="ECO:0000256" key="2">
    <source>
        <dbReference type="ARBA" id="ARBA00022722"/>
    </source>
</evidence>
<name>A0AA94L2T8_DESDE</name>
<feature type="signal peptide" evidence="4">
    <location>
        <begin position="1"/>
        <end position="19"/>
    </location>
</feature>
<dbReference type="GO" id="GO:0016787">
    <property type="term" value="F:hydrolase activity"/>
    <property type="evidence" value="ECO:0007669"/>
    <property type="project" value="UniProtKB-KW"/>
</dbReference>
<keyword evidence="3" id="KW-0378">Hydrolase</keyword>
<dbReference type="PANTHER" id="PTHR33607">
    <property type="entry name" value="ENDONUCLEASE-1"/>
    <property type="match status" value="1"/>
</dbReference>
<comment type="similarity">
    <text evidence="1">Belongs to the EndA/NucM nuclease family.</text>
</comment>
<dbReference type="GO" id="GO:0004518">
    <property type="term" value="F:nuclease activity"/>
    <property type="evidence" value="ECO:0007669"/>
    <property type="project" value="UniProtKB-KW"/>
</dbReference>
<feature type="chain" id="PRO_5041638925" evidence="4">
    <location>
        <begin position="20"/>
        <end position="249"/>
    </location>
</feature>
<evidence type="ECO:0000256" key="1">
    <source>
        <dbReference type="ARBA" id="ARBA00006429"/>
    </source>
</evidence>
<protein>
    <submittedName>
        <fullName evidence="5">Deoxyribonuclease-1</fullName>
    </submittedName>
</protein>
<dbReference type="InterPro" id="IPR044925">
    <property type="entry name" value="His-Me_finger_sf"/>
</dbReference>
<proteinExistence type="inferred from homology"/>